<dbReference type="Gene3D" id="3.10.180.10">
    <property type="entry name" value="2,3-Dihydroxybiphenyl 1,2-Dioxygenase, domain 1"/>
    <property type="match status" value="2"/>
</dbReference>
<dbReference type="InterPro" id="IPR004360">
    <property type="entry name" value="Glyas_Fos-R_dOase_dom"/>
</dbReference>
<evidence type="ECO:0000313" key="2">
    <source>
        <dbReference type="EMBL" id="VDC33150.1"/>
    </source>
</evidence>
<dbReference type="RefSeq" id="WP_124088343.1">
    <property type="nucleotide sequence ID" value="NZ_UXAW01000106.1"/>
</dbReference>
<dbReference type="OrthoDB" id="9793039at2"/>
<dbReference type="PANTHER" id="PTHR33993:SF14">
    <property type="entry name" value="GB|AAF24581.1"/>
    <property type="match status" value="1"/>
</dbReference>
<keyword evidence="3" id="KW-1185">Reference proteome</keyword>
<dbReference type="InterPro" id="IPR037523">
    <property type="entry name" value="VOC_core"/>
</dbReference>
<organism evidence="2 3">
    <name type="scientific">Pseudogemmobacter humi</name>
    <dbReference type="NCBI Taxonomy" id="2483812"/>
    <lineage>
        <taxon>Bacteria</taxon>
        <taxon>Pseudomonadati</taxon>
        <taxon>Pseudomonadota</taxon>
        <taxon>Alphaproteobacteria</taxon>
        <taxon>Rhodobacterales</taxon>
        <taxon>Paracoccaceae</taxon>
        <taxon>Pseudogemmobacter</taxon>
    </lineage>
</organism>
<dbReference type="Pfam" id="PF00903">
    <property type="entry name" value="Glyoxalase"/>
    <property type="match status" value="2"/>
</dbReference>
<feature type="domain" description="VOC" evidence="1">
    <location>
        <begin position="6"/>
        <end position="118"/>
    </location>
</feature>
<accession>A0A3P5XVD6</accession>
<sequence length="251" mass="26636">MSCHGSPCWYELTTRDTDAARAFYGPLLGWTFRDAGMEGFDYGLALKDGAMVAGLMDPGEPMPEFWMTCFAVERCDDAVAQAEALGAQIHRAPEDIPGTGRFAILADPQGAVFGLLAPQDQQAGEAFDQQKPGHGNWHELHSTDPVAGFAFYAALLGWSASDAMDMGADGKYQLFARQGRDIGGMMGMPGMEGAPPFWLPYFGVESAGAARARILELGGTVLHGPAEVPGGAWITMATDPRGARFAVVGGE</sequence>
<dbReference type="EMBL" id="UXAW01000106">
    <property type="protein sequence ID" value="VDC33150.1"/>
    <property type="molecule type" value="Genomic_DNA"/>
</dbReference>
<evidence type="ECO:0000313" key="3">
    <source>
        <dbReference type="Proteomes" id="UP000277498"/>
    </source>
</evidence>
<dbReference type="CDD" id="cd07247">
    <property type="entry name" value="SgaA_N_like"/>
    <property type="match status" value="2"/>
</dbReference>
<dbReference type="InterPro" id="IPR029068">
    <property type="entry name" value="Glyas_Bleomycin-R_OHBP_Dase"/>
</dbReference>
<reference evidence="2 3" key="1">
    <citation type="submission" date="2018-11" db="EMBL/GenBank/DDBJ databases">
        <authorList>
            <person name="Criscuolo A."/>
        </authorList>
    </citation>
    <scope>NUCLEOTIDE SEQUENCE [LARGE SCALE GENOMIC DNA]</scope>
    <source>
        <strain evidence="2">ACIP111625</strain>
    </source>
</reference>
<dbReference type="PROSITE" id="PS51819">
    <property type="entry name" value="VOC"/>
    <property type="match status" value="1"/>
</dbReference>
<dbReference type="SUPFAM" id="SSF54593">
    <property type="entry name" value="Glyoxalase/Bleomycin resistance protein/Dihydroxybiphenyl dioxygenase"/>
    <property type="match status" value="2"/>
</dbReference>
<dbReference type="InterPro" id="IPR052164">
    <property type="entry name" value="Anthracycline_SecMetBiosynth"/>
</dbReference>
<dbReference type="Proteomes" id="UP000277498">
    <property type="component" value="Unassembled WGS sequence"/>
</dbReference>
<proteinExistence type="predicted"/>
<evidence type="ECO:0000259" key="1">
    <source>
        <dbReference type="PROSITE" id="PS51819"/>
    </source>
</evidence>
<dbReference type="PANTHER" id="PTHR33993">
    <property type="entry name" value="GLYOXALASE-RELATED"/>
    <property type="match status" value="1"/>
</dbReference>
<gene>
    <name evidence="2" type="ORF">XINFAN_03657</name>
</gene>
<name>A0A3P5XVD6_9RHOB</name>
<protein>
    <submittedName>
        <fullName evidence="2">27 kDa antigen Cfp30B</fullName>
    </submittedName>
</protein>
<dbReference type="AlphaFoldDB" id="A0A3P5XVD6"/>